<evidence type="ECO:0000313" key="3">
    <source>
        <dbReference type="RefSeq" id="XP_052114161.1"/>
    </source>
</evidence>
<dbReference type="AlphaFoldDB" id="A0A9C6TCQ8"/>
<evidence type="ECO:0000256" key="1">
    <source>
        <dbReference type="SAM" id="MobiDB-lite"/>
    </source>
</evidence>
<reference evidence="3" key="2">
    <citation type="submission" date="2025-08" db="UniProtKB">
        <authorList>
            <consortium name="RefSeq"/>
        </authorList>
    </citation>
    <scope>IDENTIFICATION</scope>
    <source>
        <tissue evidence="3">Whole plant</tissue>
    </source>
</reference>
<keyword evidence="2" id="KW-1185">Reference proteome</keyword>
<protein>
    <submittedName>
        <fullName evidence="3">Uncharacterized protein LOC127745463</fullName>
    </submittedName>
</protein>
<gene>
    <name evidence="3" type="primary">LOC127745463</name>
</gene>
<dbReference type="RefSeq" id="XP_052114161.1">
    <property type="nucleotide sequence ID" value="XM_052258201.1"/>
</dbReference>
<dbReference type="PANTHER" id="PTHR33240:SF17">
    <property type="entry name" value="EUKARYOTIC PEPTIDE CHAIN RELEASE FACTOR GTP-BINDING SUBUNIT-LIKE"/>
    <property type="match status" value="1"/>
</dbReference>
<sequence length="361" mass="41046">MSNAENPREVSREGTSEKSFRPFFRVGKFTNYTLLTVLIAEVYQQIAERQLKNMEGVGDKNLYCDYHKDFKHKTWDCLELKDALEQAIREEKLREFSQFIREPRRKERERSEEVPPNNPDTNPMVVVNVVVGRNAPPKLRSTVQKDARVLAVSSGNHKVPPRELPEISFGPGHRWCDELPEDPPMVITMRIGTSLVKRILVEAGADLNIMIQNVFDALGLKEINLKDHRHGVIRLGDNYIKPDGSIILPICVGSGASRKSAMAEFVVLRDSMAYNIILRRRTINELLANIFTKLLTMKFAVDNRSVVLIQEDLEMAVACDNASLILWKRSKEAAGCSWRTSTVRSTSTQGLNHKVTWKNFG</sequence>
<evidence type="ECO:0000313" key="2">
    <source>
        <dbReference type="Proteomes" id="UP000515211"/>
    </source>
</evidence>
<proteinExistence type="predicted"/>
<dbReference type="GeneID" id="127745463"/>
<dbReference type="PANTHER" id="PTHR33240">
    <property type="entry name" value="OS08G0508500 PROTEIN"/>
    <property type="match status" value="1"/>
</dbReference>
<feature type="compositionally biased region" description="Basic and acidic residues" evidence="1">
    <location>
        <begin position="104"/>
        <end position="113"/>
    </location>
</feature>
<accession>A0A9C6TCQ8</accession>
<reference evidence="2" key="1">
    <citation type="journal article" date="2016" name="Nat. Genet.">
        <title>The genome sequences of Arachis duranensis and Arachis ipaensis, the diploid ancestors of cultivated peanut.</title>
        <authorList>
            <person name="Bertioli D.J."/>
            <person name="Cannon S.B."/>
            <person name="Froenicke L."/>
            <person name="Huang G."/>
            <person name="Farmer A.D."/>
            <person name="Cannon E.K."/>
            <person name="Liu X."/>
            <person name="Gao D."/>
            <person name="Clevenger J."/>
            <person name="Dash S."/>
            <person name="Ren L."/>
            <person name="Moretzsohn M.C."/>
            <person name="Shirasawa K."/>
            <person name="Huang W."/>
            <person name="Vidigal B."/>
            <person name="Abernathy B."/>
            <person name="Chu Y."/>
            <person name="Niederhuth C.E."/>
            <person name="Umale P."/>
            <person name="Araujo A.C."/>
            <person name="Kozik A."/>
            <person name="Kim K.D."/>
            <person name="Burow M.D."/>
            <person name="Varshney R.K."/>
            <person name="Wang X."/>
            <person name="Zhang X."/>
            <person name="Barkley N."/>
            <person name="Guimaraes P.M."/>
            <person name="Isobe S."/>
            <person name="Guo B."/>
            <person name="Liao B."/>
            <person name="Stalker H.T."/>
            <person name="Schmitz R.J."/>
            <person name="Scheffler B.E."/>
            <person name="Leal-Bertioli S.C."/>
            <person name="Xun X."/>
            <person name="Jackson S.A."/>
            <person name="Michelmore R."/>
            <person name="Ozias-Akins P."/>
        </authorList>
    </citation>
    <scope>NUCLEOTIDE SEQUENCE [LARGE SCALE GENOMIC DNA]</scope>
    <source>
        <strain evidence="2">cv. V14167</strain>
    </source>
</reference>
<dbReference type="KEGG" id="adu:127745463"/>
<organism evidence="2 3">
    <name type="scientific">Arachis duranensis</name>
    <name type="common">Wild peanut</name>
    <dbReference type="NCBI Taxonomy" id="130453"/>
    <lineage>
        <taxon>Eukaryota</taxon>
        <taxon>Viridiplantae</taxon>
        <taxon>Streptophyta</taxon>
        <taxon>Embryophyta</taxon>
        <taxon>Tracheophyta</taxon>
        <taxon>Spermatophyta</taxon>
        <taxon>Magnoliopsida</taxon>
        <taxon>eudicotyledons</taxon>
        <taxon>Gunneridae</taxon>
        <taxon>Pentapetalae</taxon>
        <taxon>rosids</taxon>
        <taxon>fabids</taxon>
        <taxon>Fabales</taxon>
        <taxon>Fabaceae</taxon>
        <taxon>Papilionoideae</taxon>
        <taxon>50 kb inversion clade</taxon>
        <taxon>dalbergioids sensu lato</taxon>
        <taxon>Dalbergieae</taxon>
        <taxon>Pterocarpus clade</taxon>
        <taxon>Arachis</taxon>
    </lineage>
</organism>
<feature type="region of interest" description="Disordered" evidence="1">
    <location>
        <begin position="104"/>
        <end position="123"/>
    </location>
</feature>
<dbReference type="Proteomes" id="UP000515211">
    <property type="component" value="Chromosome 3"/>
</dbReference>
<name>A0A9C6TCQ8_ARADU</name>